<dbReference type="CDD" id="cd02440">
    <property type="entry name" value="AdoMet_MTases"/>
    <property type="match status" value="1"/>
</dbReference>
<dbReference type="EMBL" id="BNJF01000004">
    <property type="protein sequence ID" value="GHO48819.1"/>
    <property type="molecule type" value="Genomic_DNA"/>
</dbReference>
<evidence type="ECO:0000313" key="2">
    <source>
        <dbReference type="EMBL" id="GHO48819.1"/>
    </source>
</evidence>
<gene>
    <name evidence="2" type="ORF">KSX_69820</name>
</gene>
<name>A0A8J3ICE7_9CHLR</name>
<accession>A0A8J3ICE7</accession>
<dbReference type="Pfam" id="PF13847">
    <property type="entry name" value="Methyltransf_31"/>
    <property type="match status" value="1"/>
</dbReference>
<dbReference type="GO" id="GO:0008168">
    <property type="term" value="F:methyltransferase activity"/>
    <property type="evidence" value="ECO:0007669"/>
    <property type="project" value="TreeGrafter"/>
</dbReference>
<dbReference type="AlphaFoldDB" id="A0A8J3ICE7"/>
<dbReference type="SUPFAM" id="SSF53335">
    <property type="entry name" value="S-adenosyl-L-methionine-dependent methyltransferases"/>
    <property type="match status" value="1"/>
</dbReference>
<proteinExistence type="predicted"/>
<dbReference type="Gene3D" id="3.40.50.150">
    <property type="entry name" value="Vaccinia Virus protein VP39"/>
    <property type="match status" value="1"/>
</dbReference>
<dbReference type="PANTHER" id="PTHR42912">
    <property type="entry name" value="METHYLTRANSFERASE"/>
    <property type="match status" value="1"/>
</dbReference>
<comment type="caution">
    <text evidence="2">The sequence shown here is derived from an EMBL/GenBank/DDBJ whole genome shotgun (WGS) entry which is preliminary data.</text>
</comment>
<dbReference type="InterPro" id="IPR029063">
    <property type="entry name" value="SAM-dependent_MTases_sf"/>
</dbReference>
<feature type="domain" description="Methyltransferase" evidence="1">
    <location>
        <begin position="44"/>
        <end position="153"/>
    </location>
</feature>
<dbReference type="RefSeq" id="WP_220197989.1">
    <property type="nucleotide sequence ID" value="NZ_BNJF01000004.1"/>
</dbReference>
<organism evidence="2 3">
    <name type="scientific">Ktedonospora formicarum</name>
    <dbReference type="NCBI Taxonomy" id="2778364"/>
    <lineage>
        <taxon>Bacteria</taxon>
        <taxon>Bacillati</taxon>
        <taxon>Chloroflexota</taxon>
        <taxon>Ktedonobacteria</taxon>
        <taxon>Ktedonobacterales</taxon>
        <taxon>Ktedonobacteraceae</taxon>
        <taxon>Ktedonospora</taxon>
    </lineage>
</organism>
<dbReference type="InterPro" id="IPR050508">
    <property type="entry name" value="Methyltransf_Superfamily"/>
</dbReference>
<sequence length="197" mass="21458">MTPLVAIALLLALVVIVALGGYAMAWLLLINAGNRLTKKQLALQSGMHVLDVGCGSGRYTLPMAQRVGSTGEVLGIDLQAGKLQRAEQRLQKASFKNVRIIRTGAGEGKLPHEAFDRALLFAVLGEISNREAALAEIFQALKPGGVLCITEGFLDPHYQRQEQVRSLAQAVGFVKEHCRGNRWLYSMNFLKPEAPSH</sequence>
<dbReference type="InterPro" id="IPR025714">
    <property type="entry name" value="Methyltranfer_dom"/>
</dbReference>
<evidence type="ECO:0000259" key="1">
    <source>
        <dbReference type="Pfam" id="PF13847"/>
    </source>
</evidence>
<protein>
    <recommendedName>
        <fullName evidence="1">Methyltransferase domain-containing protein</fullName>
    </recommendedName>
</protein>
<keyword evidence="3" id="KW-1185">Reference proteome</keyword>
<dbReference type="Proteomes" id="UP000612362">
    <property type="component" value="Unassembled WGS sequence"/>
</dbReference>
<reference evidence="2" key="1">
    <citation type="submission" date="2020-10" db="EMBL/GenBank/DDBJ databases">
        <title>Taxonomic study of unclassified bacteria belonging to the class Ktedonobacteria.</title>
        <authorList>
            <person name="Yabe S."/>
            <person name="Wang C.M."/>
            <person name="Zheng Y."/>
            <person name="Sakai Y."/>
            <person name="Cavaletti L."/>
            <person name="Monciardini P."/>
            <person name="Donadio S."/>
        </authorList>
    </citation>
    <scope>NUCLEOTIDE SEQUENCE</scope>
    <source>
        <strain evidence="2">SOSP1-1</strain>
    </source>
</reference>
<evidence type="ECO:0000313" key="3">
    <source>
        <dbReference type="Proteomes" id="UP000612362"/>
    </source>
</evidence>